<dbReference type="GeneID" id="80887216"/>
<protein>
    <submittedName>
        <fullName evidence="1">Uncharacterized protein</fullName>
    </submittedName>
</protein>
<reference evidence="1" key="1">
    <citation type="journal article" date="2023" name="Access Microbiol">
        <title>De-novo genome assembly for Akanthomyces muscarius, a biocontrol agent of insect agricultural pests.</title>
        <authorList>
            <person name="Erdos Z."/>
            <person name="Studholme D.J."/>
            <person name="Raymond B."/>
            <person name="Sharma M."/>
        </authorList>
    </citation>
    <scope>NUCLEOTIDE SEQUENCE</scope>
    <source>
        <strain evidence="1">Ve6</strain>
    </source>
</reference>
<evidence type="ECO:0000313" key="1">
    <source>
        <dbReference type="EMBL" id="KAJ4154779.1"/>
    </source>
</evidence>
<dbReference type="EMBL" id="JAJHUN010000007">
    <property type="protein sequence ID" value="KAJ4154779.1"/>
    <property type="molecule type" value="Genomic_DNA"/>
</dbReference>
<keyword evidence="2" id="KW-1185">Reference proteome</keyword>
<dbReference type="KEGG" id="amus:LMH87_000057"/>
<gene>
    <name evidence="1" type="ORF">LMH87_000057</name>
</gene>
<proteinExistence type="predicted"/>
<dbReference type="Proteomes" id="UP001144673">
    <property type="component" value="Chromosome 6"/>
</dbReference>
<evidence type="ECO:0000313" key="2">
    <source>
        <dbReference type="Proteomes" id="UP001144673"/>
    </source>
</evidence>
<organism evidence="1 2">
    <name type="scientific">Akanthomyces muscarius</name>
    <name type="common">Entomopathogenic fungus</name>
    <name type="synonym">Lecanicillium muscarium</name>
    <dbReference type="NCBI Taxonomy" id="2231603"/>
    <lineage>
        <taxon>Eukaryota</taxon>
        <taxon>Fungi</taxon>
        <taxon>Dikarya</taxon>
        <taxon>Ascomycota</taxon>
        <taxon>Pezizomycotina</taxon>
        <taxon>Sordariomycetes</taxon>
        <taxon>Hypocreomycetidae</taxon>
        <taxon>Hypocreales</taxon>
        <taxon>Cordycipitaceae</taxon>
        <taxon>Akanthomyces</taxon>
    </lineage>
</organism>
<name>A0A9W8QEP9_AKAMU</name>
<sequence>MEPLPGSKAVNGIDEYIWNHTFVITTERLVVGKGVLIMVFDSLAMMASLPMYDYDKSSYKRFLDIFMLGSHLYIPEQYEFPGNSKHGPCADSSSCQYELATW</sequence>
<accession>A0A9W8QEP9</accession>
<comment type="caution">
    <text evidence="1">The sequence shown here is derived from an EMBL/GenBank/DDBJ whole genome shotgun (WGS) entry which is preliminary data.</text>
</comment>
<dbReference type="AlphaFoldDB" id="A0A9W8QEP9"/>
<dbReference type="RefSeq" id="XP_056054903.1">
    <property type="nucleotide sequence ID" value="XM_056197903.1"/>
</dbReference>